<feature type="compositionally biased region" description="Low complexity" evidence="1">
    <location>
        <begin position="9"/>
        <end position="22"/>
    </location>
</feature>
<feature type="transmembrane region" description="Helical" evidence="2">
    <location>
        <begin position="89"/>
        <end position="107"/>
    </location>
</feature>
<reference evidence="4" key="1">
    <citation type="journal article" date="2019" name="Int. J. Syst. Evol. Microbiol.">
        <title>The Global Catalogue of Microorganisms (GCM) 10K type strain sequencing project: providing services to taxonomists for standard genome sequencing and annotation.</title>
        <authorList>
            <consortium name="The Broad Institute Genomics Platform"/>
            <consortium name="The Broad Institute Genome Sequencing Center for Infectious Disease"/>
            <person name="Wu L."/>
            <person name="Ma J."/>
        </authorList>
    </citation>
    <scope>NUCLEOTIDE SEQUENCE [LARGE SCALE GENOMIC DNA]</scope>
    <source>
        <strain evidence="4">CGMCC 1.3685</strain>
    </source>
</reference>
<evidence type="ECO:0000256" key="1">
    <source>
        <dbReference type="SAM" id="MobiDB-lite"/>
    </source>
</evidence>
<gene>
    <name evidence="3" type="ORF">GCM10007173_14100</name>
</gene>
<dbReference type="RefSeq" id="WP_229677046.1">
    <property type="nucleotide sequence ID" value="NZ_BMKX01000002.1"/>
</dbReference>
<proteinExistence type="predicted"/>
<evidence type="ECO:0000313" key="3">
    <source>
        <dbReference type="EMBL" id="GGJ56492.1"/>
    </source>
</evidence>
<dbReference type="Proteomes" id="UP000606115">
    <property type="component" value="Unassembled WGS sequence"/>
</dbReference>
<evidence type="ECO:0000313" key="4">
    <source>
        <dbReference type="Proteomes" id="UP000606115"/>
    </source>
</evidence>
<keyword evidence="2" id="KW-0812">Transmembrane</keyword>
<organism evidence="3 4">
    <name type="scientific">Glutamicibacter ardleyensis</name>
    <dbReference type="NCBI Taxonomy" id="225894"/>
    <lineage>
        <taxon>Bacteria</taxon>
        <taxon>Bacillati</taxon>
        <taxon>Actinomycetota</taxon>
        <taxon>Actinomycetes</taxon>
        <taxon>Micrococcales</taxon>
        <taxon>Micrococcaceae</taxon>
        <taxon>Glutamicibacter</taxon>
    </lineage>
</organism>
<feature type="transmembrane region" description="Helical" evidence="2">
    <location>
        <begin position="52"/>
        <end position="77"/>
    </location>
</feature>
<keyword evidence="2" id="KW-0472">Membrane</keyword>
<protein>
    <recommendedName>
        <fullName evidence="5">Heavy metal transporter</fullName>
    </recommendedName>
</protein>
<keyword evidence="2" id="KW-1133">Transmembrane helix</keyword>
<feature type="region of interest" description="Disordered" evidence="1">
    <location>
        <begin position="1"/>
        <end position="23"/>
    </location>
</feature>
<sequence>MSEPLGRFAQQRPQRVRVQAPQDASLDIPATRPEQSAENFYVRQLISSQLRLAVAVAAGLLIMLVGISAILVFWPVVSQIMLFNIPLPWWILGVGIYPLIIIAGLLYNRAATRNERRYRSISR</sequence>
<dbReference type="GeneID" id="303303782"/>
<dbReference type="EMBL" id="BMKX01000002">
    <property type="protein sequence ID" value="GGJ56492.1"/>
    <property type="molecule type" value="Genomic_DNA"/>
</dbReference>
<name>A0ABQ2DK70_9MICC</name>
<evidence type="ECO:0008006" key="5">
    <source>
        <dbReference type="Google" id="ProtNLM"/>
    </source>
</evidence>
<comment type="caution">
    <text evidence="3">The sequence shown here is derived from an EMBL/GenBank/DDBJ whole genome shotgun (WGS) entry which is preliminary data.</text>
</comment>
<accession>A0ABQ2DK70</accession>
<evidence type="ECO:0000256" key="2">
    <source>
        <dbReference type="SAM" id="Phobius"/>
    </source>
</evidence>
<keyword evidence="4" id="KW-1185">Reference proteome</keyword>